<reference evidence="14 15" key="1">
    <citation type="submission" date="2019-10" db="EMBL/GenBank/DDBJ databases">
        <authorList>
            <person name="Dong K."/>
        </authorList>
    </citation>
    <scope>NUCLEOTIDE SEQUENCE [LARGE SCALE GENOMIC DNA]</scope>
    <source>
        <strain evidence="14 15">DSM 28960</strain>
    </source>
</reference>
<evidence type="ECO:0000256" key="11">
    <source>
        <dbReference type="ARBA" id="ARBA00048138"/>
    </source>
</evidence>
<keyword evidence="15" id="KW-1185">Reference proteome</keyword>
<comment type="cofactor">
    <cofactor evidence="1">
        <name>Mg(2+)</name>
        <dbReference type="ChEBI" id="CHEBI:18420"/>
    </cofactor>
</comment>
<name>A0A7X1ZAQ6_9LACT</name>
<dbReference type="GO" id="GO:0006564">
    <property type="term" value="P:L-serine biosynthetic process"/>
    <property type="evidence" value="ECO:0007669"/>
    <property type="project" value="UniProtKB-KW"/>
</dbReference>
<keyword evidence="5" id="KW-0028">Amino-acid biosynthesis</keyword>
<comment type="similarity">
    <text evidence="3">Belongs to the HAD-like hydrolase superfamily. SerB family.</text>
</comment>
<gene>
    <name evidence="14" type="primary">serB</name>
    <name evidence="14" type="ORF">GHI93_08025</name>
</gene>
<dbReference type="PANTHER" id="PTHR43344:SF2">
    <property type="entry name" value="PHOSPHOSERINE PHOSPHATASE"/>
    <property type="match status" value="1"/>
</dbReference>
<evidence type="ECO:0000256" key="10">
    <source>
        <dbReference type="ARBA" id="ARBA00031693"/>
    </source>
</evidence>
<evidence type="ECO:0000256" key="6">
    <source>
        <dbReference type="ARBA" id="ARBA00022723"/>
    </source>
</evidence>
<comment type="caution">
    <text evidence="14">The sequence shown here is derived from an EMBL/GenBank/DDBJ whole genome shotgun (WGS) entry which is preliminary data.</text>
</comment>
<dbReference type="PANTHER" id="PTHR43344">
    <property type="entry name" value="PHOSPHOSERINE PHOSPHATASE"/>
    <property type="match status" value="1"/>
</dbReference>
<dbReference type="SFLD" id="SFLDG01137">
    <property type="entry name" value="C1.6.1:_Phosphoserine_Phosphat"/>
    <property type="match status" value="1"/>
</dbReference>
<dbReference type="GO" id="GO:0000287">
    <property type="term" value="F:magnesium ion binding"/>
    <property type="evidence" value="ECO:0007669"/>
    <property type="project" value="TreeGrafter"/>
</dbReference>
<evidence type="ECO:0000256" key="8">
    <source>
        <dbReference type="ARBA" id="ARBA00022842"/>
    </source>
</evidence>
<proteinExistence type="inferred from homology"/>
<dbReference type="EC" id="3.1.3.3" evidence="4"/>
<dbReference type="SFLD" id="SFLDG01136">
    <property type="entry name" value="C1.6:_Phosphoserine_Phosphatas"/>
    <property type="match status" value="1"/>
</dbReference>
<evidence type="ECO:0000313" key="14">
    <source>
        <dbReference type="EMBL" id="MQW39871.1"/>
    </source>
</evidence>
<evidence type="ECO:0000313" key="15">
    <source>
        <dbReference type="Proteomes" id="UP000439550"/>
    </source>
</evidence>
<dbReference type="SFLD" id="SFLDS00003">
    <property type="entry name" value="Haloacid_Dehalogenase"/>
    <property type="match status" value="1"/>
</dbReference>
<dbReference type="OrthoDB" id="9790031at2"/>
<evidence type="ECO:0000256" key="3">
    <source>
        <dbReference type="ARBA" id="ARBA00009184"/>
    </source>
</evidence>
<dbReference type="Pfam" id="PF12710">
    <property type="entry name" value="HAD"/>
    <property type="match status" value="1"/>
</dbReference>
<keyword evidence="6" id="KW-0479">Metal-binding</keyword>
<dbReference type="Proteomes" id="UP000439550">
    <property type="component" value="Unassembled WGS sequence"/>
</dbReference>
<dbReference type="NCBIfam" id="TIGR01488">
    <property type="entry name" value="HAD-SF-IB"/>
    <property type="match status" value="1"/>
</dbReference>
<feature type="active site" description="Nucleophile" evidence="13">
    <location>
        <position position="12"/>
    </location>
</feature>
<dbReference type="InterPro" id="IPR050582">
    <property type="entry name" value="HAD-like_SerB"/>
</dbReference>
<organism evidence="14 15">
    <name type="scientific">Lactococcus hircilactis</name>
    <dbReference type="NCBI Taxonomy" id="1494462"/>
    <lineage>
        <taxon>Bacteria</taxon>
        <taxon>Bacillati</taxon>
        <taxon>Bacillota</taxon>
        <taxon>Bacilli</taxon>
        <taxon>Lactobacillales</taxon>
        <taxon>Streptococcaceae</taxon>
        <taxon>Lactococcus</taxon>
    </lineage>
</organism>
<comment type="catalytic activity">
    <reaction evidence="11">
        <text>O-phospho-L-serine + H2O = L-serine + phosphate</text>
        <dbReference type="Rhea" id="RHEA:21208"/>
        <dbReference type="ChEBI" id="CHEBI:15377"/>
        <dbReference type="ChEBI" id="CHEBI:33384"/>
        <dbReference type="ChEBI" id="CHEBI:43474"/>
        <dbReference type="ChEBI" id="CHEBI:57524"/>
        <dbReference type="EC" id="3.1.3.3"/>
    </reaction>
</comment>
<evidence type="ECO:0000256" key="7">
    <source>
        <dbReference type="ARBA" id="ARBA00022801"/>
    </source>
</evidence>
<comment type="pathway">
    <text evidence="2">Amino-acid biosynthesis; L-serine biosynthesis; L-serine from 3-phospho-D-glycerate: step 3/3.</text>
</comment>
<sequence length="217" mass="23426">MNEQTKKLLVMDVDSTLIEEEVIDLLGDEAGVGDEIARVTAAAMRGEIDFKAALRDRVALLEGLPDDIFEKVYSRVHFTNGAKALIKAAHQRGWKVGVVSGGFHEIVDKLAQEVALDYVLCNHLAVKAGKLTGKTDGPVVDKILKLNTIKKWAELNHLTLSDVIALGDGANDLPMIQAAGVGIAFCAKPAVQKGAPHLLNTRDLMKVLEIVDQLADE</sequence>
<dbReference type="SUPFAM" id="SSF56784">
    <property type="entry name" value="HAD-like"/>
    <property type="match status" value="1"/>
</dbReference>
<evidence type="ECO:0000256" key="4">
    <source>
        <dbReference type="ARBA" id="ARBA00012640"/>
    </source>
</evidence>
<protein>
    <recommendedName>
        <fullName evidence="4">phosphoserine phosphatase</fullName>
        <ecNumber evidence="4">3.1.3.3</ecNumber>
    </recommendedName>
    <alternativeName>
        <fullName evidence="10">O-phosphoserine phosphohydrolase</fullName>
    </alternativeName>
</protein>
<evidence type="ECO:0000256" key="5">
    <source>
        <dbReference type="ARBA" id="ARBA00022605"/>
    </source>
</evidence>
<dbReference type="SFLD" id="SFLDF00029">
    <property type="entry name" value="phosphoserine_phosphatase"/>
    <property type="match status" value="1"/>
</dbReference>
<evidence type="ECO:0000256" key="1">
    <source>
        <dbReference type="ARBA" id="ARBA00001946"/>
    </source>
</evidence>
<evidence type="ECO:0000256" key="12">
    <source>
        <dbReference type="ARBA" id="ARBA00048523"/>
    </source>
</evidence>
<dbReference type="EMBL" id="WITJ01000010">
    <property type="protein sequence ID" value="MQW39871.1"/>
    <property type="molecule type" value="Genomic_DNA"/>
</dbReference>
<keyword evidence="9" id="KW-0718">Serine biosynthesis</keyword>
<dbReference type="GO" id="GO:0036424">
    <property type="term" value="F:L-phosphoserine phosphatase activity"/>
    <property type="evidence" value="ECO:0007669"/>
    <property type="project" value="InterPro"/>
</dbReference>
<evidence type="ECO:0000256" key="13">
    <source>
        <dbReference type="PIRSR" id="PIRSR604469-1"/>
    </source>
</evidence>
<evidence type="ECO:0000256" key="9">
    <source>
        <dbReference type="ARBA" id="ARBA00023299"/>
    </source>
</evidence>
<evidence type="ECO:0000256" key="2">
    <source>
        <dbReference type="ARBA" id="ARBA00005135"/>
    </source>
</evidence>
<comment type="catalytic activity">
    <reaction evidence="12">
        <text>O-phospho-D-serine + H2O = D-serine + phosphate</text>
        <dbReference type="Rhea" id="RHEA:24873"/>
        <dbReference type="ChEBI" id="CHEBI:15377"/>
        <dbReference type="ChEBI" id="CHEBI:35247"/>
        <dbReference type="ChEBI" id="CHEBI:43474"/>
        <dbReference type="ChEBI" id="CHEBI:58680"/>
        <dbReference type="EC" id="3.1.3.3"/>
    </reaction>
</comment>
<dbReference type="NCBIfam" id="TIGR00338">
    <property type="entry name" value="serB"/>
    <property type="match status" value="1"/>
</dbReference>
<dbReference type="InterPro" id="IPR023214">
    <property type="entry name" value="HAD_sf"/>
</dbReference>
<feature type="active site" description="Proton donor" evidence="13">
    <location>
        <position position="14"/>
    </location>
</feature>
<dbReference type="GO" id="GO:0005737">
    <property type="term" value="C:cytoplasm"/>
    <property type="evidence" value="ECO:0007669"/>
    <property type="project" value="TreeGrafter"/>
</dbReference>
<dbReference type="RefSeq" id="WP_153496536.1">
    <property type="nucleotide sequence ID" value="NZ_CAXYUY010000011.1"/>
</dbReference>
<dbReference type="Gene3D" id="3.40.50.1000">
    <property type="entry name" value="HAD superfamily/HAD-like"/>
    <property type="match status" value="1"/>
</dbReference>
<accession>A0A7X1ZAQ6</accession>
<dbReference type="UniPathway" id="UPA00135">
    <property type="reaction ID" value="UER00198"/>
</dbReference>
<dbReference type="InterPro" id="IPR036412">
    <property type="entry name" value="HAD-like_sf"/>
</dbReference>
<dbReference type="InterPro" id="IPR004469">
    <property type="entry name" value="PSP"/>
</dbReference>
<dbReference type="AlphaFoldDB" id="A0A7X1ZAQ6"/>
<dbReference type="CDD" id="cd07500">
    <property type="entry name" value="HAD_PSP"/>
    <property type="match status" value="1"/>
</dbReference>
<keyword evidence="8" id="KW-0460">Magnesium</keyword>
<keyword evidence="7 14" id="KW-0378">Hydrolase</keyword>